<protein>
    <recommendedName>
        <fullName evidence="4">ZU5 domain-containing protein</fullName>
    </recommendedName>
</protein>
<feature type="compositionally biased region" description="Polar residues" evidence="1">
    <location>
        <begin position="457"/>
        <end position="466"/>
    </location>
</feature>
<dbReference type="AlphaFoldDB" id="A0A5E4QY34"/>
<dbReference type="EMBL" id="FZQP02005567">
    <property type="protein sequence ID" value="VVD01888.1"/>
    <property type="molecule type" value="Genomic_DNA"/>
</dbReference>
<evidence type="ECO:0000313" key="2">
    <source>
        <dbReference type="EMBL" id="VVD01888.1"/>
    </source>
</evidence>
<feature type="compositionally biased region" description="Low complexity" evidence="1">
    <location>
        <begin position="468"/>
        <end position="479"/>
    </location>
</feature>
<organism evidence="2 3">
    <name type="scientific">Leptidea sinapis</name>
    <dbReference type="NCBI Taxonomy" id="189913"/>
    <lineage>
        <taxon>Eukaryota</taxon>
        <taxon>Metazoa</taxon>
        <taxon>Ecdysozoa</taxon>
        <taxon>Arthropoda</taxon>
        <taxon>Hexapoda</taxon>
        <taxon>Insecta</taxon>
        <taxon>Pterygota</taxon>
        <taxon>Neoptera</taxon>
        <taxon>Endopterygota</taxon>
        <taxon>Lepidoptera</taxon>
        <taxon>Glossata</taxon>
        <taxon>Ditrysia</taxon>
        <taxon>Papilionoidea</taxon>
        <taxon>Pieridae</taxon>
        <taxon>Dismorphiinae</taxon>
        <taxon>Leptidea</taxon>
    </lineage>
</organism>
<dbReference type="Proteomes" id="UP000324832">
    <property type="component" value="Unassembled WGS sequence"/>
</dbReference>
<evidence type="ECO:0000256" key="1">
    <source>
        <dbReference type="SAM" id="MobiDB-lite"/>
    </source>
</evidence>
<evidence type="ECO:0000313" key="3">
    <source>
        <dbReference type="Proteomes" id="UP000324832"/>
    </source>
</evidence>
<keyword evidence="3" id="KW-1185">Reference proteome</keyword>
<sequence>MDNPLTPSKIQRLIHLAEDKSFNNQNRTVRTNNGDQSNDHYRCSHQFDRGFESSSGILDLERLPVFGESGVANMSMRSAAFDPGELTGRSTGTQDGNSLKPMAPTRAFGQYGRHSTASVLDSITNHMDKQTSEINDIMRHSIASNFSFHSKRDLTADEASLVMREAPIPIQPSNQMNFQDSIANNSSMSVGSYFKNRCPDFGVILKNTDSPDKSMTPSITEVSKSNTNNMYSLDNTLDSVPVRQSKPISAKEQLTYTLSVQSNIENVNTLNDNKAMPYKGNEQNSFMQSTMKHANQISSHKIPLSTDVLVRNLQSNFKLNQKPEEVESSIETSFSISKIADFLGKQSIINSSDIMQFNNAMKQAVKKQPLAEVQLNVLDNKQNVYVTHLKDAKKMETASSTGTVDTVISLDKLKMAVEGTVPRVVVSGVPRDVHSDAESIKSRKSIRSKTPSPSRSQSTHTTVKENNSIRSSSSPFYSSRGEASKIPSPNKIYKELDKSVDWHDILRQKQYNEEHIAEEKWVEISAGTVTGFVVTLSITTLADNWITAKFEFDSFPHGSIELPRGPLLLSPKKTEKLKLYITSNVEISAQLPFTVFFKDASIDREVEQKGYINVDIKMPMIQAVSSDGVNNVCFPVVPEGATITKHFVVLSDCPNDLQLELCVVESDSIFLIRNVQEILKSDVSKVLTEKHSSSDEAGNKGKGKANKQLCRLSSGNAIKVTISFSSPKLSEFDITDTMAVFKGVLAVKLIGGNTSLKDVSLVGSVGVAHLEVQSNKYTISNESTTIQVCNTGSVAGIWRVKFEAPTTDTHVPFTVSPARFEVRPEESKHLTASYTGSPDVFKVGTLVLEEETTGARTMIELSAGCDKTKSFPIKTNYNNMSWVRSGKKELSLKNSTNKKIQLRCYIIGEGFSIEGESRGTFMISFVGYECRPLQIMFTPNSCMPYAASLHLVYDKNKDYSRKILLHGCASNESVRWSGLVTYGDTALVRAVCRRPVELTLHNKSINIKYNTINRIIRDNSTGQPDTSMLPDHLKVLAEHFDGQDPEMENKLMEFQETKNVEEMITFECDFIENSIHRINLCHSETKS</sequence>
<name>A0A5E4QY34_9NEOP</name>
<accession>A0A5E4QY34</accession>
<feature type="region of interest" description="Disordered" evidence="1">
    <location>
        <begin position="435"/>
        <end position="490"/>
    </location>
</feature>
<evidence type="ECO:0008006" key="4">
    <source>
        <dbReference type="Google" id="ProtNLM"/>
    </source>
</evidence>
<gene>
    <name evidence="2" type="ORF">LSINAPIS_LOCUS12209</name>
</gene>
<reference evidence="2 3" key="1">
    <citation type="submission" date="2017-07" db="EMBL/GenBank/DDBJ databases">
        <authorList>
            <person name="Talla V."/>
            <person name="Backstrom N."/>
        </authorList>
    </citation>
    <scope>NUCLEOTIDE SEQUENCE [LARGE SCALE GENOMIC DNA]</scope>
</reference>
<proteinExistence type="predicted"/>